<dbReference type="SUPFAM" id="SSF53474">
    <property type="entry name" value="alpha/beta-Hydrolases"/>
    <property type="match status" value="1"/>
</dbReference>
<organism evidence="3 4">
    <name type="scientific">Fomitopsis schrenkii</name>
    <name type="common">Brown rot fungus</name>
    <dbReference type="NCBI Taxonomy" id="2126942"/>
    <lineage>
        <taxon>Eukaryota</taxon>
        <taxon>Fungi</taxon>
        <taxon>Dikarya</taxon>
        <taxon>Basidiomycota</taxon>
        <taxon>Agaricomycotina</taxon>
        <taxon>Agaricomycetes</taxon>
        <taxon>Polyporales</taxon>
        <taxon>Fomitopsis</taxon>
    </lineage>
</organism>
<evidence type="ECO:0000313" key="4">
    <source>
        <dbReference type="Proteomes" id="UP000015241"/>
    </source>
</evidence>
<dbReference type="GO" id="GO:0008126">
    <property type="term" value="F:acetylesterase activity"/>
    <property type="evidence" value="ECO:0007669"/>
    <property type="project" value="TreeGrafter"/>
</dbReference>
<feature type="domain" description="AB hydrolase-1" evidence="2">
    <location>
        <begin position="139"/>
        <end position="371"/>
    </location>
</feature>
<accession>S8DNZ2</accession>
<dbReference type="InterPro" id="IPR050960">
    <property type="entry name" value="AB_hydrolase_4_sf"/>
</dbReference>
<dbReference type="GO" id="GO:0051793">
    <property type="term" value="P:medium-chain fatty acid catabolic process"/>
    <property type="evidence" value="ECO:0007669"/>
    <property type="project" value="TreeGrafter"/>
</dbReference>
<keyword evidence="4" id="KW-1185">Reference proteome</keyword>
<dbReference type="Pfam" id="PF00561">
    <property type="entry name" value="Abhydrolase_1"/>
    <property type="match status" value="1"/>
</dbReference>
<dbReference type="AlphaFoldDB" id="S8DNZ2"/>
<dbReference type="InParanoid" id="S8DNZ2"/>
<sequence>MVFSVISGLVAALGTAVVIGLNFGLPRVFGRSGAHYRPRVHLSAGGPEGLRVQDPDGREKDITMRSLIEEKCPSLFREFRPARWLFSGHLQTAYSVVGDFSKVDKVEYDRTLLRTLDGGTLGLDFTPPDDVRKLPDDTPIIVVLHGLTGGSHEAYVRAVLAPACMPVEEGGLGYRAIVVNFRGCAGVPITSPQLYSAGYTGDLRVAMFYIRHRYPKARLLGLGFSLGANVLTRYIAEEGEYCRFAAACVLACPWDLLKNSEALEGNWFRRRIYSKALGSNLQAIVRQHAAALSTPPSHPVAQVVAPTLALLSPTLEAFDNTFNRIAGGSMPPFPFPSARAYYTWASSHEAVHRVQIPFLALCAADDPIVRVLPIDTGAAEKGNLVFAVTRKGGHLGWFEERADGRIGRWFTRPVLEWMRAVGQDMVVHDRPGRLMKEVDGFLVEVGSESLGCKVIASGGRVVGTEGEDGLLAGL</sequence>
<gene>
    <name evidence="3" type="ORF">FOMPIDRAFT_1026641</name>
</gene>
<dbReference type="HOGENOM" id="CLU_032487_1_1_1"/>
<dbReference type="InterPro" id="IPR029058">
    <property type="entry name" value="AB_hydrolase_fold"/>
</dbReference>
<dbReference type="OrthoDB" id="5954035at2759"/>
<protein>
    <recommendedName>
        <fullName evidence="2">AB hydrolase-1 domain-containing protein</fullName>
    </recommendedName>
</protein>
<comment type="similarity">
    <text evidence="1">Belongs to the AB hydrolase superfamily. AB hydrolase 4 family.</text>
</comment>
<dbReference type="Proteomes" id="UP000015241">
    <property type="component" value="Unassembled WGS sequence"/>
</dbReference>
<dbReference type="InterPro" id="IPR000073">
    <property type="entry name" value="AB_hydrolase_1"/>
</dbReference>
<dbReference type="PANTHER" id="PTHR10794">
    <property type="entry name" value="ABHYDROLASE DOMAIN-CONTAINING PROTEIN"/>
    <property type="match status" value="1"/>
</dbReference>
<dbReference type="STRING" id="743788.S8DNZ2"/>
<dbReference type="eggNOG" id="KOG1838">
    <property type="taxonomic scope" value="Eukaryota"/>
</dbReference>
<evidence type="ECO:0000313" key="3">
    <source>
        <dbReference type="EMBL" id="EPS93048.1"/>
    </source>
</evidence>
<dbReference type="GO" id="GO:0047372">
    <property type="term" value="F:monoacylglycerol lipase activity"/>
    <property type="evidence" value="ECO:0007669"/>
    <property type="project" value="TreeGrafter"/>
</dbReference>
<dbReference type="EMBL" id="KE504304">
    <property type="protein sequence ID" value="EPS93048.1"/>
    <property type="molecule type" value="Genomic_DNA"/>
</dbReference>
<name>S8DNZ2_FOMSC</name>
<evidence type="ECO:0000256" key="1">
    <source>
        <dbReference type="ARBA" id="ARBA00010884"/>
    </source>
</evidence>
<evidence type="ECO:0000259" key="2">
    <source>
        <dbReference type="Pfam" id="PF00561"/>
    </source>
</evidence>
<dbReference type="GO" id="GO:0051792">
    <property type="term" value="P:medium-chain fatty acid biosynthetic process"/>
    <property type="evidence" value="ECO:0007669"/>
    <property type="project" value="TreeGrafter"/>
</dbReference>
<dbReference type="PANTHER" id="PTHR10794:SF63">
    <property type="entry name" value="ALPHA_BETA HYDROLASE 1, ISOFORM A"/>
    <property type="match status" value="1"/>
</dbReference>
<reference evidence="3 4" key="1">
    <citation type="journal article" date="2012" name="Science">
        <title>The Paleozoic origin of enzymatic lignin decomposition reconstructed from 31 fungal genomes.</title>
        <authorList>
            <person name="Floudas D."/>
            <person name="Binder M."/>
            <person name="Riley R."/>
            <person name="Barry K."/>
            <person name="Blanchette R.A."/>
            <person name="Henrissat B."/>
            <person name="Martinez A.T."/>
            <person name="Otillar R."/>
            <person name="Spatafora J.W."/>
            <person name="Yadav J.S."/>
            <person name="Aerts A."/>
            <person name="Benoit I."/>
            <person name="Boyd A."/>
            <person name="Carlson A."/>
            <person name="Copeland A."/>
            <person name="Coutinho P.M."/>
            <person name="de Vries R.P."/>
            <person name="Ferreira P."/>
            <person name="Findley K."/>
            <person name="Foster B."/>
            <person name="Gaskell J."/>
            <person name="Glotzer D."/>
            <person name="Gorecki P."/>
            <person name="Heitman J."/>
            <person name="Hesse C."/>
            <person name="Hori C."/>
            <person name="Igarashi K."/>
            <person name="Jurgens J.A."/>
            <person name="Kallen N."/>
            <person name="Kersten P."/>
            <person name="Kohler A."/>
            <person name="Kuees U."/>
            <person name="Kumar T.K.A."/>
            <person name="Kuo A."/>
            <person name="LaButti K."/>
            <person name="Larrondo L.F."/>
            <person name="Lindquist E."/>
            <person name="Ling A."/>
            <person name="Lombard V."/>
            <person name="Lucas S."/>
            <person name="Lundell T."/>
            <person name="Martin R."/>
            <person name="McLaughlin D.J."/>
            <person name="Morgenstern I."/>
            <person name="Morin E."/>
            <person name="Murat C."/>
            <person name="Nagy L.G."/>
            <person name="Nolan M."/>
            <person name="Ohm R.A."/>
            <person name="Patyshakuliyeva A."/>
            <person name="Rokas A."/>
            <person name="Ruiz-Duenas F.J."/>
            <person name="Sabat G."/>
            <person name="Salamov A."/>
            <person name="Samejima M."/>
            <person name="Schmutz J."/>
            <person name="Slot J.C."/>
            <person name="St John F."/>
            <person name="Stenlid J."/>
            <person name="Sun H."/>
            <person name="Sun S."/>
            <person name="Syed K."/>
            <person name="Tsang A."/>
            <person name="Wiebenga A."/>
            <person name="Young D."/>
            <person name="Pisabarro A."/>
            <person name="Eastwood D.C."/>
            <person name="Martin F."/>
            <person name="Cullen D."/>
            <person name="Grigoriev I.V."/>
            <person name="Hibbett D.S."/>
        </authorList>
    </citation>
    <scope>NUCLEOTIDE SEQUENCE</scope>
    <source>
        <strain evidence="4">FP-58527</strain>
    </source>
</reference>
<proteinExistence type="inferred from homology"/>
<dbReference type="Gene3D" id="3.40.50.1820">
    <property type="entry name" value="alpha/beta hydrolase"/>
    <property type="match status" value="1"/>
</dbReference>